<dbReference type="PANTHER" id="PTHR21137">
    <property type="entry name" value="ODORANT RECEPTOR"/>
    <property type="match status" value="1"/>
</dbReference>
<dbReference type="GO" id="GO:0007165">
    <property type="term" value="P:signal transduction"/>
    <property type="evidence" value="ECO:0007669"/>
    <property type="project" value="UniProtKB-KW"/>
</dbReference>
<proteinExistence type="inferred from homology"/>
<dbReference type="GO" id="GO:0004984">
    <property type="term" value="F:olfactory receptor activity"/>
    <property type="evidence" value="ECO:0007669"/>
    <property type="project" value="InterPro"/>
</dbReference>
<evidence type="ECO:0000256" key="6">
    <source>
        <dbReference type="ARBA" id="ARBA00022989"/>
    </source>
</evidence>
<evidence type="ECO:0000256" key="1">
    <source>
        <dbReference type="ARBA" id="ARBA00004651"/>
    </source>
</evidence>
<evidence type="ECO:0000256" key="10">
    <source>
        <dbReference type="RuleBase" id="RU351113"/>
    </source>
</evidence>
<dbReference type="RefSeq" id="XP_026671142.1">
    <property type="nucleotide sequence ID" value="XM_026815341.1"/>
</dbReference>
<feature type="transmembrane region" description="Helical" evidence="10">
    <location>
        <begin position="264"/>
        <end position="282"/>
    </location>
</feature>
<dbReference type="Proteomes" id="UP000694925">
    <property type="component" value="Unplaced"/>
</dbReference>
<evidence type="ECO:0000256" key="5">
    <source>
        <dbReference type="ARBA" id="ARBA00022725"/>
    </source>
</evidence>
<evidence type="ECO:0000256" key="7">
    <source>
        <dbReference type="ARBA" id="ARBA00023136"/>
    </source>
</evidence>
<sequence>MDEDTFEKRYLGILKTLGRLAGIWPDQNKLVKYILWIILYSEIVTSVLVQITRIIHVKTVNVFIDHLPLIGTCLVFALKQGNYVLNATKYKLLLKSMYRDWTMDRSDDEIAIMSKYAKRGTILAMFYIVNVTFCSILFLQLPWTTRLLAWLQHSNTTPMIFVIPGYYFADEHEIFYLIQLHGSLGIIFVAIVNMACDSSFTIVVQHACGLLAVTGYRFKHAIESYSYDIKNSEQWVKHNERVRFSIIAHQRAIGYVQQIEDTHATYLFLCIGIVICSFSITLVKVATMDVCLDFYKYVSFLLIQLIHLFYLTIQGQFVENVCDQLYNKIYEALWYNTNVKTQLLYVLALRRMLTPPRLTAGGLIDMNMESFSEVVKLSVSYYTVIR</sequence>
<evidence type="ECO:0000313" key="11">
    <source>
        <dbReference type="Proteomes" id="UP000694925"/>
    </source>
</evidence>
<dbReference type="GO" id="GO:0005549">
    <property type="term" value="F:odorant binding"/>
    <property type="evidence" value="ECO:0007669"/>
    <property type="project" value="InterPro"/>
</dbReference>
<accession>A0AAJ7S4E5</accession>
<keyword evidence="5 10" id="KW-0552">Olfaction</keyword>
<keyword evidence="7 10" id="KW-0472">Membrane</keyword>
<feature type="transmembrane region" description="Helical" evidence="10">
    <location>
        <begin position="122"/>
        <end position="141"/>
    </location>
</feature>
<dbReference type="GO" id="GO:0005886">
    <property type="term" value="C:plasma membrane"/>
    <property type="evidence" value="ECO:0007669"/>
    <property type="project" value="UniProtKB-SubCell"/>
</dbReference>
<organism evidence="11 12">
    <name type="scientific">Ceratina calcarata</name>
    <dbReference type="NCBI Taxonomy" id="156304"/>
    <lineage>
        <taxon>Eukaryota</taxon>
        <taxon>Metazoa</taxon>
        <taxon>Ecdysozoa</taxon>
        <taxon>Arthropoda</taxon>
        <taxon>Hexapoda</taxon>
        <taxon>Insecta</taxon>
        <taxon>Pterygota</taxon>
        <taxon>Neoptera</taxon>
        <taxon>Endopterygota</taxon>
        <taxon>Hymenoptera</taxon>
        <taxon>Apocrita</taxon>
        <taxon>Aculeata</taxon>
        <taxon>Apoidea</taxon>
        <taxon>Anthophila</taxon>
        <taxon>Apidae</taxon>
        <taxon>Ceratina</taxon>
        <taxon>Zadontomerus</taxon>
    </lineage>
</organism>
<comment type="caution">
    <text evidence="10">Lacks conserved residue(s) required for the propagation of feature annotation.</text>
</comment>
<evidence type="ECO:0000256" key="4">
    <source>
        <dbReference type="ARBA" id="ARBA00022692"/>
    </source>
</evidence>
<dbReference type="KEGG" id="ccal:108627089"/>
<dbReference type="PANTHER" id="PTHR21137:SF35">
    <property type="entry name" value="ODORANT RECEPTOR 19A-RELATED"/>
    <property type="match status" value="1"/>
</dbReference>
<keyword evidence="6 10" id="KW-1133">Transmembrane helix</keyword>
<name>A0AAJ7S4E5_9HYME</name>
<comment type="subcellular location">
    <subcellularLocation>
        <location evidence="1 10">Cell membrane</location>
        <topology evidence="1 10">Multi-pass membrane protein</topology>
    </subcellularLocation>
</comment>
<evidence type="ECO:0000256" key="9">
    <source>
        <dbReference type="ARBA" id="ARBA00023224"/>
    </source>
</evidence>
<dbReference type="GeneID" id="108627089"/>
<feature type="transmembrane region" description="Helical" evidence="10">
    <location>
        <begin position="33"/>
        <end position="51"/>
    </location>
</feature>
<keyword evidence="11" id="KW-1185">Reference proteome</keyword>
<keyword evidence="8 10" id="KW-0675">Receptor</keyword>
<dbReference type="InterPro" id="IPR004117">
    <property type="entry name" value="7tm6_olfct_rcpt"/>
</dbReference>
<protein>
    <recommendedName>
        <fullName evidence="10">Odorant receptor</fullName>
    </recommendedName>
</protein>
<keyword evidence="2" id="KW-1003">Cell membrane</keyword>
<keyword evidence="3 10" id="KW-0716">Sensory transduction</keyword>
<dbReference type="Pfam" id="PF02949">
    <property type="entry name" value="7tm_6"/>
    <property type="match status" value="1"/>
</dbReference>
<evidence type="ECO:0000256" key="8">
    <source>
        <dbReference type="ARBA" id="ARBA00023170"/>
    </source>
</evidence>
<evidence type="ECO:0000256" key="3">
    <source>
        <dbReference type="ARBA" id="ARBA00022606"/>
    </source>
</evidence>
<keyword evidence="4 10" id="KW-0812">Transmembrane</keyword>
<feature type="transmembrane region" description="Helical" evidence="10">
    <location>
        <begin position="294"/>
        <end position="313"/>
    </location>
</feature>
<evidence type="ECO:0000313" key="12">
    <source>
        <dbReference type="RefSeq" id="XP_026671142.1"/>
    </source>
</evidence>
<comment type="similarity">
    <text evidence="10">Belongs to the insect chemoreceptor superfamily. Heteromeric odorant receptor channel (TC 1.A.69) family.</text>
</comment>
<dbReference type="AlphaFoldDB" id="A0AAJ7S4E5"/>
<feature type="transmembrane region" description="Helical" evidence="10">
    <location>
        <begin position="174"/>
        <end position="195"/>
    </location>
</feature>
<reference evidence="12" key="1">
    <citation type="submission" date="2025-08" db="UniProtKB">
        <authorList>
            <consortium name="RefSeq"/>
        </authorList>
    </citation>
    <scope>IDENTIFICATION</scope>
    <source>
        <tissue evidence="12">Whole body</tissue>
    </source>
</reference>
<keyword evidence="9 10" id="KW-0807">Transducer</keyword>
<gene>
    <name evidence="12" type="primary">LOC108627089</name>
</gene>
<evidence type="ECO:0000256" key="2">
    <source>
        <dbReference type="ARBA" id="ARBA00022475"/>
    </source>
</evidence>